<dbReference type="GO" id="GO:0052381">
    <property type="term" value="F:tRNA dimethylallyltransferase activity"/>
    <property type="evidence" value="ECO:0007669"/>
    <property type="project" value="UniProtKB-UniRule"/>
</dbReference>
<sequence length="282" mass="32652">MKKSNLKIIVIVGTTASGKSEYAKKLAKKINGEIISADSRQIYRGLDIGTAKIKGQFCTDIADPKKPMSVAEWKKCAEEAIAKIYQNGKIPILVGGTGFYIRAVVDGIVLPEVPPNQKLRKIREKKSLESLLKILDKKDKARGKTVDRKNKRRVIRALEIIEALGKVPRLRARKIYDAKFFGMKRTPEELKKRIEKRTREMVKKGLIREVGKLRKSGLTQKRFNELGFEYKYPALYLEKKISKKEMTEAINKETINYTRRQMLWWKRDKRIKWVKDSSRKSL</sequence>
<dbReference type="NCBIfam" id="TIGR00174">
    <property type="entry name" value="miaA"/>
    <property type="match status" value="1"/>
</dbReference>
<dbReference type="PANTHER" id="PTHR11088">
    <property type="entry name" value="TRNA DIMETHYLALLYLTRANSFERASE"/>
    <property type="match status" value="1"/>
</dbReference>
<organism evidence="14 15">
    <name type="scientific">Candidatus Giovannonibacteria bacterium RIFCSPLOWO2_01_FULL_46_13</name>
    <dbReference type="NCBI Taxonomy" id="1798352"/>
    <lineage>
        <taxon>Bacteria</taxon>
        <taxon>Candidatus Giovannoniibacteriota</taxon>
    </lineage>
</organism>
<evidence type="ECO:0000313" key="14">
    <source>
        <dbReference type="EMBL" id="OGF82923.1"/>
    </source>
</evidence>
<keyword evidence="5 10" id="KW-0819">tRNA processing</keyword>
<reference evidence="14 15" key="1">
    <citation type="journal article" date="2016" name="Nat. Commun.">
        <title>Thousands of microbial genomes shed light on interconnected biogeochemical processes in an aquifer system.</title>
        <authorList>
            <person name="Anantharaman K."/>
            <person name="Brown C.T."/>
            <person name="Hug L.A."/>
            <person name="Sharon I."/>
            <person name="Castelle C.J."/>
            <person name="Probst A.J."/>
            <person name="Thomas B.C."/>
            <person name="Singh A."/>
            <person name="Wilkins M.J."/>
            <person name="Karaoz U."/>
            <person name="Brodie E.L."/>
            <person name="Williams K.H."/>
            <person name="Hubbard S.S."/>
            <person name="Banfield J.F."/>
        </authorList>
    </citation>
    <scope>NUCLEOTIDE SEQUENCE [LARGE SCALE GENOMIC DNA]</scope>
</reference>
<dbReference type="Gene3D" id="1.10.20.140">
    <property type="match status" value="1"/>
</dbReference>
<comment type="caution">
    <text evidence="10">Lacks conserved residue(s) required for the propagation of feature annotation.</text>
</comment>
<protein>
    <recommendedName>
        <fullName evidence="10">tRNA dimethylallyltransferase</fullName>
        <ecNumber evidence="10">2.5.1.75</ecNumber>
    </recommendedName>
    <alternativeName>
        <fullName evidence="10">Dimethylallyl diphosphate:tRNA dimethylallyltransferase</fullName>
        <shortName evidence="10">DMAPP:tRNA dimethylallyltransferase</shortName>
        <shortName evidence="10">DMATase</shortName>
    </alternativeName>
    <alternativeName>
        <fullName evidence="10">Isopentenyl-diphosphate:tRNA isopentenyltransferase</fullName>
        <shortName evidence="10">IPP transferase</shortName>
        <shortName evidence="10">IPPT</shortName>
        <shortName evidence="10">IPTase</shortName>
    </alternativeName>
</protein>
<comment type="catalytic activity">
    <reaction evidence="9 10 11">
        <text>adenosine(37) in tRNA + dimethylallyl diphosphate = N(6)-dimethylallyladenosine(37) in tRNA + diphosphate</text>
        <dbReference type="Rhea" id="RHEA:26482"/>
        <dbReference type="Rhea" id="RHEA-COMP:10162"/>
        <dbReference type="Rhea" id="RHEA-COMP:10375"/>
        <dbReference type="ChEBI" id="CHEBI:33019"/>
        <dbReference type="ChEBI" id="CHEBI:57623"/>
        <dbReference type="ChEBI" id="CHEBI:74411"/>
        <dbReference type="ChEBI" id="CHEBI:74415"/>
        <dbReference type="EC" id="2.5.1.75"/>
    </reaction>
</comment>
<gene>
    <name evidence="10" type="primary">miaA</name>
    <name evidence="14" type="ORF">A3B18_03940</name>
</gene>
<dbReference type="GO" id="GO:0005524">
    <property type="term" value="F:ATP binding"/>
    <property type="evidence" value="ECO:0007669"/>
    <property type="project" value="UniProtKB-UniRule"/>
</dbReference>
<dbReference type="EC" id="2.5.1.75" evidence="10"/>
<dbReference type="Gene3D" id="3.40.50.300">
    <property type="entry name" value="P-loop containing nucleotide triphosphate hydrolases"/>
    <property type="match status" value="1"/>
</dbReference>
<dbReference type="PANTHER" id="PTHR11088:SF60">
    <property type="entry name" value="TRNA DIMETHYLALLYLTRANSFERASE"/>
    <property type="match status" value="1"/>
</dbReference>
<keyword evidence="8 10" id="KW-0460">Magnesium</keyword>
<feature type="binding site" evidence="10">
    <location>
        <begin position="15"/>
        <end position="20"/>
    </location>
    <ligand>
        <name>substrate</name>
    </ligand>
</feature>
<comment type="similarity">
    <text evidence="3 10 13">Belongs to the IPP transferase family.</text>
</comment>
<keyword evidence="6 10" id="KW-0547">Nucleotide-binding</keyword>
<name>A0A1F5X4X4_9BACT</name>
<keyword evidence="7 10" id="KW-0067">ATP-binding</keyword>
<comment type="caution">
    <text evidence="14">The sequence shown here is derived from an EMBL/GenBank/DDBJ whole genome shotgun (WGS) entry which is preliminary data.</text>
</comment>
<dbReference type="InterPro" id="IPR027417">
    <property type="entry name" value="P-loop_NTPase"/>
</dbReference>
<dbReference type="Proteomes" id="UP000178684">
    <property type="component" value="Unassembled WGS sequence"/>
</dbReference>
<comment type="cofactor">
    <cofactor evidence="1 10">
        <name>Mg(2+)</name>
        <dbReference type="ChEBI" id="CHEBI:18420"/>
    </cofactor>
</comment>
<comment type="subunit">
    <text evidence="10">Monomer.</text>
</comment>
<evidence type="ECO:0000256" key="3">
    <source>
        <dbReference type="ARBA" id="ARBA00005842"/>
    </source>
</evidence>
<keyword evidence="4 10" id="KW-0808">Transferase</keyword>
<feature type="binding site" evidence="10">
    <location>
        <begin position="13"/>
        <end position="20"/>
    </location>
    <ligand>
        <name>ATP</name>
        <dbReference type="ChEBI" id="CHEBI:30616"/>
    </ligand>
</feature>
<evidence type="ECO:0000256" key="4">
    <source>
        <dbReference type="ARBA" id="ARBA00022679"/>
    </source>
</evidence>
<evidence type="ECO:0000256" key="13">
    <source>
        <dbReference type="RuleBase" id="RU003785"/>
    </source>
</evidence>
<dbReference type="SUPFAM" id="SSF52540">
    <property type="entry name" value="P-loop containing nucleoside triphosphate hydrolases"/>
    <property type="match status" value="2"/>
</dbReference>
<evidence type="ECO:0000256" key="9">
    <source>
        <dbReference type="ARBA" id="ARBA00049563"/>
    </source>
</evidence>
<dbReference type="InterPro" id="IPR018022">
    <property type="entry name" value="IPT"/>
</dbReference>
<evidence type="ECO:0000256" key="8">
    <source>
        <dbReference type="ARBA" id="ARBA00022842"/>
    </source>
</evidence>
<evidence type="ECO:0000256" key="12">
    <source>
        <dbReference type="RuleBase" id="RU003784"/>
    </source>
</evidence>
<feature type="site" description="Interaction with substrate tRNA" evidence="10">
    <location>
        <position position="97"/>
    </location>
</feature>
<evidence type="ECO:0000256" key="5">
    <source>
        <dbReference type="ARBA" id="ARBA00022694"/>
    </source>
</evidence>
<evidence type="ECO:0000256" key="2">
    <source>
        <dbReference type="ARBA" id="ARBA00003213"/>
    </source>
</evidence>
<dbReference type="InterPro" id="IPR039657">
    <property type="entry name" value="Dimethylallyltransferase"/>
</dbReference>
<evidence type="ECO:0000256" key="7">
    <source>
        <dbReference type="ARBA" id="ARBA00022840"/>
    </source>
</evidence>
<evidence type="ECO:0000256" key="6">
    <source>
        <dbReference type="ARBA" id="ARBA00022741"/>
    </source>
</evidence>
<dbReference type="HAMAP" id="MF_00185">
    <property type="entry name" value="IPP_trans"/>
    <property type="match status" value="1"/>
</dbReference>
<proteinExistence type="inferred from homology"/>
<dbReference type="GO" id="GO:0006400">
    <property type="term" value="P:tRNA modification"/>
    <property type="evidence" value="ECO:0007669"/>
    <property type="project" value="TreeGrafter"/>
</dbReference>
<dbReference type="EMBL" id="MFIE01000009">
    <property type="protein sequence ID" value="OGF82923.1"/>
    <property type="molecule type" value="Genomic_DNA"/>
</dbReference>
<accession>A0A1F5X4X4</accession>
<evidence type="ECO:0000256" key="11">
    <source>
        <dbReference type="RuleBase" id="RU003783"/>
    </source>
</evidence>
<evidence type="ECO:0000313" key="15">
    <source>
        <dbReference type="Proteomes" id="UP000178684"/>
    </source>
</evidence>
<evidence type="ECO:0000256" key="10">
    <source>
        <dbReference type="HAMAP-Rule" id="MF_00185"/>
    </source>
</evidence>
<feature type="site" description="Interaction with substrate tRNA" evidence="10">
    <location>
        <position position="120"/>
    </location>
</feature>
<dbReference type="Pfam" id="PF01715">
    <property type="entry name" value="IPPT"/>
    <property type="match status" value="1"/>
</dbReference>
<feature type="region of interest" description="Interaction with substrate tRNA" evidence="10">
    <location>
        <begin position="38"/>
        <end position="41"/>
    </location>
</feature>
<dbReference type="AlphaFoldDB" id="A0A1F5X4X4"/>
<evidence type="ECO:0000256" key="1">
    <source>
        <dbReference type="ARBA" id="ARBA00001946"/>
    </source>
</evidence>
<comment type="function">
    <text evidence="2 10 12">Catalyzes the transfer of a dimethylallyl group onto the adenine at position 37 in tRNAs that read codons beginning with uridine, leading to the formation of N6-(dimethylallyl)adenosine (i(6)A).</text>
</comment>